<feature type="transmembrane region" description="Helical" evidence="2">
    <location>
        <begin position="58"/>
        <end position="83"/>
    </location>
</feature>
<feature type="domain" description="DUF6534" evidence="3">
    <location>
        <begin position="182"/>
        <end position="268"/>
    </location>
</feature>
<organism evidence="4 5">
    <name type="scientific">Marasmiellus scandens</name>
    <dbReference type="NCBI Taxonomy" id="2682957"/>
    <lineage>
        <taxon>Eukaryota</taxon>
        <taxon>Fungi</taxon>
        <taxon>Dikarya</taxon>
        <taxon>Basidiomycota</taxon>
        <taxon>Agaricomycotina</taxon>
        <taxon>Agaricomycetes</taxon>
        <taxon>Agaricomycetidae</taxon>
        <taxon>Agaricales</taxon>
        <taxon>Marasmiineae</taxon>
        <taxon>Omphalotaceae</taxon>
        <taxon>Marasmiellus</taxon>
    </lineage>
</organism>
<keyword evidence="2" id="KW-0812">Transmembrane</keyword>
<feature type="compositionally biased region" description="Polar residues" evidence="1">
    <location>
        <begin position="318"/>
        <end position="328"/>
    </location>
</feature>
<evidence type="ECO:0000256" key="1">
    <source>
        <dbReference type="SAM" id="MobiDB-lite"/>
    </source>
</evidence>
<dbReference type="PANTHER" id="PTHR40465:SF1">
    <property type="entry name" value="DUF6534 DOMAIN-CONTAINING PROTEIN"/>
    <property type="match status" value="1"/>
</dbReference>
<feature type="transmembrane region" description="Helical" evidence="2">
    <location>
        <begin position="134"/>
        <end position="155"/>
    </location>
</feature>
<keyword evidence="2" id="KW-0472">Membrane</keyword>
<comment type="caution">
    <text evidence="4">The sequence shown here is derived from an EMBL/GenBank/DDBJ whole genome shotgun (WGS) entry which is preliminary data.</text>
</comment>
<evidence type="ECO:0000313" key="5">
    <source>
        <dbReference type="Proteomes" id="UP001498398"/>
    </source>
</evidence>
<reference evidence="4 5" key="1">
    <citation type="submission" date="2024-01" db="EMBL/GenBank/DDBJ databases">
        <title>A draft genome for the cacao thread blight pathogen Marasmiellus scandens.</title>
        <authorList>
            <person name="Baruah I.K."/>
            <person name="Leung J."/>
            <person name="Bukari Y."/>
            <person name="Amoako-Attah I."/>
            <person name="Meinhardt L.W."/>
            <person name="Bailey B.A."/>
            <person name="Cohen S.P."/>
        </authorList>
    </citation>
    <scope>NUCLEOTIDE SEQUENCE [LARGE SCALE GENOMIC DNA]</scope>
    <source>
        <strain evidence="4 5">GH-19</strain>
    </source>
</reference>
<feature type="transmembrane region" description="Helical" evidence="2">
    <location>
        <begin position="219"/>
        <end position="238"/>
    </location>
</feature>
<proteinExistence type="predicted"/>
<name>A0ABR1JGZ0_9AGAR</name>
<feature type="transmembrane region" description="Helical" evidence="2">
    <location>
        <begin position="29"/>
        <end position="51"/>
    </location>
</feature>
<keyword evidence="5" id="KW-1185">Reference proteome</keyword>
<gene>
    <name evidence="4" type="ORF">VKT23_010038</name>
</gene>
<feature type="region of interest" description="Disordered" evidence="1">
    <location>
        <begin position="313"/>
        <end position="337"/>
    </location>
</feature>
<sequence length="337" mass="36695">MSQAGIPPNSESALFAGGGIDLSDTFDGVYYGTIVSAGLFGTIIVQSWIYFNSNNDKWFLRCLVAALIILDSVATCLHVQGLHHYLVANFGDLIGLTVITKPLIIEYLIILVIAFCVELFMASRIWLMGKCHPAVPIIILLLALGGIGASISTITGLFQNNMVNSLQKRKQKFEVALMSAFSACADSVATIALLWSLASSRTGIKRTDTLLGKLVQYTVTRGFLVSIYQVVALIIFLAAPEKLWWTPFFFTMGQVYIITMLAMLNSRENLRNDAFQSVVISDSGMAFQSQSGSNSNGGTICTSNGYYEPAEHDEVVSRQDSNQGSNGRNELAPFNVV</sequence>
<keyword evidence="2" id="KW-1133">Transmembrane helix</keyword>
<dbReference type="Proteomes" id="UP001498398">
    <property type="component" value="Unassembled WGS sequence"/>
</dbReference>
<dbReference type="Pfam" id="PF20152">
    <property type="entry name" value="DUF6534"/>
    <property type="match status" value="1"/>
</dbReference>
<evidence type="ECO:0000313" key="4">
    <source>
        <dbReference type="EMBL" id="KAK7458130.1"/>
    </source>
</evidence>
<dbReference type="PANTHER" id="PTHR40465">
    <property type="entry name" value="CHROMOSOME 1, WHOLE GENOME SHOTGUN SEQUENCE"/>
    <property type="match status" value="1"/>
</dbReference>
<feature type="transmembrane region" description="Helical" evidence="2">
    <location>
        <begin position="244"/>
        <end position="264"/>
    </location>
</feature>
<evidence type="ECO:0000256" key="2">
    <source>
        <dbReference type="SAM" id="Phobius"/>
    </source>
</evidence>
<feature type="transmembrane region" description="Helical" evidence="2">
    <location>
        <begin position="103"/>
        <end position="122"/>
    </location>
</feature>
<dbReference type="EMBL" id="JBANRG010000018">
    <property type="protein sequence ID" value="KAK7458130.1"/>
    <property type="molecule type" value="Genomic_DNA"/>
</dbReference>
<protein>
    <recommendedName>
        <fullName evidence="3">DUF6534 domain-containing protein</fullName>
    </recommendedName>
</protein>
<feature type="transmembrane region" description="Helical" evidence="2">
    <location>
        <begin position="175"/>
        <end position="198"/>
    </location>
</feature>
<dbReference type="InterPro" id="IPR045339">
    <property type="entry name" value="DUF6534"/>
</dbReference>
<evidence type="ECO:0000259" key="3">
    <source>
        <dbReference type="Pfam" id="PF20152"/>
    </source>
</evidence>
<accession>A0ABR1JGZ0</accession>